<dbReference type="AlphaFoldDB" id="A0A2L0F5A8"/>
<evidence type="ECO:0000259" key="1">
    <source>
        <dbReference type="Pfam" id="PF13649"/>
    </source>
</evidence>
<dbReference type="PANTHER" id="PTHR43464">
    <property type="entry name" value="METHYLTRANSFERASE"/>
    <property type="match status" value="1"/>
</dbReference>
<proteinExistence type="predicted"/>
<evidence type="ECO:0000313" key="2">
    <source>
        <dbReference type="EMBL" id="AUX46619.1"/>
    </source>
</evidence>
<dbReference type="GO" id="GO:0010420">
    <property type="term" value="F:polyprenyldihydroxybenzoate methyltransferase activity"/>
    <property type="evidence" value="ECO:0007669"/>
    <property type="project" value="TreeGrafter"/>
</dbReference>
<dbReference type="Pfam" id="PF13649">
    <property type="entry name" value="Methyltransf_25"/>
    <property type="match status" value="1"/>
</dbReference>
<keyword evidence="2" id="KW-0489">Methyltransferase</keyword>
<dbReference type="SUPFAM" id="SSF53335">
    <property type="entry name" value="S-adenosyl-L-methionine-dependent methyltransferases"/>
    <property type="match status" value="1"/>
</dbReference>
<organism evidence="2 3">
    <name type="scientific">Sorangium cellulosum</name>
    <name type="common">Polyangium cellulosum</name>
    <dbReference type="NCBI Taxonomy" id="56"/>
    <lineage>
        <taxon>Bacteria</taxon>
        <taxon>Pseudomonadati</taxon>
        <taxon>Myxococcota</taxon>
        <taxon>Polyangia</taxon>
        <taxon>Polyangiales</taxon>
        <taxon>Polyangiaceae</taxon>
        <taxon>Sorangium</taxon>
    </lineage>
</organism>
<dbReference type="InterPro" id="IPR029063">
    <property type="entry name" value="SAM-dependent_MTases_sf"/>
</dbReference>
<name>A0A2L0F5A8_SORCE</name>
<reference evidence="2 3" key="1">
    <citation type="submission" date="2015-09" db="EMBL/GenBank/DDBJ databases">
        <title>Sorangium comparison.</title>
        <authorList>
            <person name="Zaburannyi N."/>
            <person name="Bunk B."/>
            <person name="Overmann J."/>
            <person name="Mueller R."/>
        </authorList>
    </citation>
    <scope>NUCLEOTIDE SEQUENCE [LARGE SCALE GENOMIC DNA]</scope>
    <source>
        <strain evidence="2 3">So ce26</strain>
    </source>
</reference>
<evidence type="ECO:0000313" key="3">
    <source>
        <dbReference type="Proteomes" id="UP000238348"/>
    </source>
</evidence>
<dbReference type="Proteomes" id="UP000238348">
    <property type="component" value="Chromosome"/>
</dbReference>
<dbReference type="PANTHER" id="PTHR43464:SF23">
    <property type="entry name" value="JUVENILE HORMONE ACID O-METHYLTRANSFERASE"/>
    <property type="match status" value="1"/>
</dbReference>
<keyword evidence="2" id="KW-0808">Transferase</keyword>
<dbReference type="CDD" id="cd02440">
    <property type="entry name" value="AdoMet_MTases"/>
    <property type="match status" value="1"/>
</dbReference>
<dbReference type="EMBL" id="CP012673">
    <property type="protein sequence ID" value="AUX46619.1"/>
    <property type="molecule type" value="Genomic_DNA"/>
</dbReference>
<dbReference type="GO" id="GO:0032259">
    <property type="term" value="P:methylation"/>
    <property type="evidence" value="ECO:0007669"/>
    <property type="project" value="UniProtKB-KW"/>
</dbReference>
<dbReference type="RefSeq" id="WP_104984770.1">
    <property type="nucleotide sequence ID" value="NZ_CP012673.1"/>
</dbReference>
<dbReference type="Gene3D" id="3.40.50.150">
    <property type="entry name" value="Vaccinia Virus protein VP39"/>
    <property type="match status" value="1"/>
</dbReference>
<accession>A0A2L0F5A8</accession>
<protein>
    <submittedName>
        <fullName evidence="2">Methyltransferase UbiE</fullName>
    </submittedName>
</protein>
<feature type="domain" description="Methyltransferase" evidence="1">
    <location>
        <begin position="40"/>
        <end position="134"/>
    </location>
</feature>
<dbReference type="OrthoDB" id="5522265at2"/>
<gene>
    <name evidence="2" type="primary">ubiE</name>
    <name evidence="2" type="ORF">SOCE26_081250</name>
</gene>
<sequence length="245" mass="27332">MPTQYDDLAEQYKKAKRLAVSDVVEHTLLCRVGAVSGMSVLDLACGEGFNTRKLKQLGAGRTVGVDVSAEMIRLAREEEARQPLGIEYVCAAAQHLVSIGEFDLVTAVFLLNYAESRDDLATMCRVVYEHLKPGQRFVTMNENCGRWAAHPAKFLEYGFGFEAPSPLGDGDRVRLAIKVDDRSWIHIAMRSFSRDTYTWALTAAGFRDVAWHGPVLPPEIEARDGKAFWSALLEDPPIVLIECWK</sequence>
<dbReference type="InterPro" id="IPR041698">
    <property type="entry name" value="Methyltransf_25"/>
</dbReference>